<dbReference type="InterPro" id="IPR012349">
    <property type="entry name" value="Split_barrel_FMN-bd"/>
</dbReference>
<dbReference type="GO" id="GO:0042602">
    <property type="term" value="F:riboflavin reductase (NADPH) activity"/>
    <property type="evidence" value="ECO:0007669"/>
    <property type="project" value="TreeGrafter"/>
</dbReference>
<dbReference type="PANTHER" id="PTHR30466">
    <property type="entry name" value="FLAVIN REDUCTASE"/>
    <property type="match status" value="1"/>
</dbReference>
<dbReference type="Proteomes" id="UP000053758">
    <property type="component" value="Unassembled WGS sequence"/>
</dbReference>
<dbReference type="EMBL" id="DF830085">
    <property type="protein sequence ID" value="GAK67414.1"/>
    <property type="molecule type" value="Genomic_DNA"/>
</dbReference>
<name>A0A081CL68_PSEA2</name>
<dbReference type="InterPro" id="IPR050268">
    <property type="entry name" value="NADH-dep_flavin_reductase"/>
</dbReference>
<dbReference type="GO" id="GO:0010181">
    <property type="term" value="F:FMN binding"/>
    <property type="evidence" value="ECO:0007669"/>
    <property type="project" value="InterPro"/>
</dbReference>
<protein>
    <submittedName>
        <fullName evidence="1">Flavin reductase like domain-containing protein</fullName>
    </submittedName>
</protein>
<dbReference type="HOGENOM" id="CLU_073369_0_0_1"/>
<dbReference type="SUPFAM" id="SSF50475">
    <property type="entry name" value="FMN-binding split barrel"/>
    <property type="match status" value="1"/>
</dbReference>
<proteinExistence type="predicted"/>
<organism evidence="1 2">
    <name type="scientific">Pseudozyma antarctica</name>
    <name type="common">Yeast</name>
    <name type="synonym">Candida antarctica</name>
    <dbReference type="NCBI Taxonomy" id="84753"/>
    <lineage>
        <taxon>Eukaryota</taxon>
        <taxon>Fungi</taxon>
        <taxon>Dikarya</taxon>
        <taxon>Basidiomycota</taxon>
        <taxon>Ustilaginomycotina</taxon>
        <taxon>Ustilaginomycetes</taxon>
        <taxon>Ustilaginales</taxon>
        <taxon>Ustilaginaceae</taxon>
        <taxon>Moesziomyces</taxon>
    </lineage>
</organism>
<dbReference type="RefSeq" id="XP_014654356.1">
    <property type="nucleotide sequence ID" value="XM_014798870.1"/>
</dbReference>
<dbReference type="Pfam" id="PF01613">
    <property type="entry name" value="Flavin_Reduct"/>
    <property type="match status" value="1"/>
</dbReference>
<dbReference type="OrthoDB" id="2015405at2759"/>
<dbReference type="AlphaFoldDB" id="A0A081CL68"/>
<sequence>MASARASTSRLTLEAFRPHRHLRPALVPRRTFSSCAPRSSCGSASDTTVSHRIRALMRESAQPVALITTLLPASPTGGRRVHAATLSSFTSVSLEPNVVCFSMRTPSKLAAALDGHFSSRAGGERVHFVVSILAEGQADVAAAYAKPGTPPLEELSAEEHPLHKAGLLDLQLGQDAPPALSRSLGAFACQVVDTVPLAQYAPTPREAQPSSVLYLARVLHVHLPTDMHQKPLIYRHQRFTTPS</sequence>
<dbReference type="GeneID" id="26306425"/>
<accession>A0A081CL68</accession>
<evidence type="ECO:0000313" key="1">
    <source>
        <dbReference type="EMBL" id="GAK67414.1"/>
    </source>
</evidence>
<dbReference type="SMART" id="SM00903">
    <property type="entry name" value="Flavin_Reduct"/>
    <property type="match status" value="1"/>
</dbReference>
<dbReference type="PANTHER" id="PTHR30466:SF1">
    <property type="entry name" value="FMN REDUCTASE (NADH) RUTF"/>
    <property type="match status" value="1"/>
</dbReference>
<dbReference type="InterPro" id="IPR002563">
    <property type="entry name" value="Flavin_Rdtase-like_dom"/>
</dbReference>
<keyword evidence="2" id="KW-1185">Reference proteome</keyword>
<gene>
    <name evidence="1" type="ORF">PAN0_018c5641</name>
</gene>
<evidence type="ECO:0000313" key="2">
    <source>
        <dbReference type="Proteomes" id="UP000053758"/>
    </source>
</evidence>
<dbReference type="Gene3D" id="2.30.110.10">
    <property type="entry name" value="Electron Transport, Fmn-binding Protein, Chain A"/>
    <property type="match status" value="1"/>
</dbReference>
<reference evidence="2" key="1">
    <citation type="journal article" date="2014" name="Genome Announc.">
        <title>Draft Genome Sequence of the Yeast Pseudozyma antarctica Type Strain JCM10317, a Producer of the Glycolipid Biosurfactants, Mannosylerythritol Lipids.</title>
        <authorList>
            <person name="Saika A."/>
            <person name="Koike H."/>
            <person name="Hori T."/>
            <person name="Fukuoka T."/>
            <person name="Sato S."/>
            <person name="Habe H."/>
            <person name="Kitamoto D."/>
            <person name="Morita T."/>
        </authorList>
    </citation>
    <scope>NUCLEOTIDE SEQUENCE [LARGE SCALE GENOMIC DNA]</scope>
    <source>
        <strain evidence="2">JCM 10317</strain>
    </source>
</reference>